<evidence type="ECO:0000313" key="2">
    <source>
        <dbReference type="Proteomes" id="UP000479000"/>
    </source>
</evidence>
<dbReference type="PANTHER" id="PTHR11012:SF56">
    <property type="entry name" value="CHK KINASE-LIKE DOMAIN-CONTAINING PROTEIN-RELATED"/>
    <property type="match status" value="1"/>
</dbReference>
<dbReference type="SUPFAM" id="SSF56112">
    <property type="entry name" value="Protein kinase-like (PK-like)"/>
    <property type="match status" value="1"/>
</dbReference>
<dbReference type="Pfam" id="PF02958">
    <property type="entry name" value="EcKL"/>
    <property type="match status" value="1"/>
</dbReference>
<organism evidence="1 2">
    <name type="scientific">Nesidiocoris tenuis</name>
    <dbReference type="NCBI Taxonomy" id="355587"/>
    <lineage>
        <taxon>Eukaryota</taxon>
        <taxon>Metazoa</taxon>
        <taxon>Ecdysozoa</taxon>
        <taxon>Arthropoda</taxon>
        <taxon>Hexapoda</taxon>
        <taxon>Insecta</taxon>
        <taxon>Pterygota</taxon>
        <taxon>Neoptera</taxon>
        <taxon>Paraneoptera</taxon>
        <taxon>Hemiptera</taxon>
        <taxon>Heteroptera</taxon>
        <taxon>Panheteroptera</taxon>
        <taxon>Cimicomorpha</taxon>
        <taxon>Miridae</taxon>
        <taxon>Dicyphina</taxon>
        <taxon>Nesidiocoris</taxon>
    </lineage>
</organism>
<dbReference type="InterPro" id="IPR004119">
    <property type="entry name" value="EcKL"/>
</dbReference>
<dbReference type="Proteomes" id="UP000479000">
    <property type="component" value="Unassembled WGS sequence"/>
</dbReference>
<dbReference type="EMBL" id="CADCXU010003912">
    <property type="protein sequence ID" value="CAA9995668.1"/>
    <property type="molecule type" value="Genomic_DNA"/>
</dbReference>
<name>A0A6H5G1W5_9HEMI</name>
<sequence length="237" mass="27106">MEIGKSWLETVLKRQSFENSPTTVADFKLQGSNIKKGQNFLSKIDRLEATAILGSGRRKKINFIVKNQHVTKHMKQFTLETGIFIREIMSSWNSCKRFIDFQLTYVATPDRDLAYFLYSSARPEVVEGHFDEILQAYCDSLKGYLAKFKYEGFVPGVENVKEMLRKRTILTLGDSMMVFPFILCDFAEAPDLEDILKNESAGEKDSKLEWSAMEHLSIEAENVIKASFKRAIAHGLI</sequence>
<dbReference type="PANTHER" id="PTHR11012">
    <property type="entry name" value="PROTEIN KINASE-LIKE DOMAIN-CONTAINING"/>
    <property type="match status" value="1"/>
</dbReference>
<dbReference type="AlphaFoldDB" id="A0A6H5G1W5"/>
<proteinExistence type="predicted"/>
<gene>
    <name evidence="1" type="ORF">NTEN_LOCUS2459</name>
</gene>
<dbReference type="OrthoDB" id="6630780at2759"/>
<accession>A0A6H5G1W5</accession>
<dbReference type="InterPro" id="IPR011009">
    <property type="entry name" value="Kinase-like_dom_sf"/>
</dbReference>
<keyword evidence="2" id="KW-1185">Reference proteome</keyword>
<reference evidence="1 2" key="1">
    <citation type="submission" date="2020-02" db="EMBL/GenBank/DDBJ databases">
        <authorList>
            <person name="Ferguson B K."/>
        </authorList>
    </citation>
    <scope>NUCLEOTIDE SEQUENCE [LARGE SCALE GENOMIC DNA]</scope>
</reference>
<evidence type="ECO:0008006" key="3">
    <source>
        <dbReference type="Google" id="ProtNLM"/>
    </source>
</evidence>
<evidence type="ECO:0000313" key="1">
    <source>
        <dbReference type="EMBL" id="CAA9995668.1"/>
    </source>
</evidence>
<protein>
    <recommendedName>
        <fullName evidence="3">CHK kinase-like domain-containing protein</fullName>
    </recommendedName>
</protein>